<sequence>MRLICSGMASHAPIPPMRCPSGHGYCVIRISQIERNSGRHYYRCKHGGCEFFMWCDHLTHFVEWESSSNCCCEKEAKITTLECRVAELEEELKQCQSLLKKARMIAKVLPEAFSFLKIYVAKDESDGGT</sequence>
<dbReference type="Pfam" id="PF06839">
    <property type="entry name" value="Zn_ribbon_GRF"/>
    <property type="match status" value="1"/>
</dbReference>
<comment type="caution">
    <text evidence="7">The sequence shown here is derived from an EMBL/GenBank/DDBJ whole genome shotgun (WGS) entry which is preliminary data.</text>
</comment>
<dbReference type="PANTHER" id="PTHR33680:SF1">
    <property type="entry name" value="OS05G0489500 PROTEIN"/>
    <property type="match status" value="1"/>
</dbReference>
<keyword evidence="8" id="KW-1185">Reference proteome</keyword>
<evidence type="ECO:0000256" key="3">
    <source>
        <dbReference type="ARBA" id="ARBA00022833"/>
    </source>
</evidence>
<proteinExistence type="predicted"/>
<reference evidence="7" key="1">
    <citation type="submission" date="2017-07" db="EMBL/GenBank/DDBJ databases">
        <title>Taro Niue Genome Assembly and Annotation.</title>
        <authorList>
            <person name="Atibalentja N."/>
            <person name="Keating K."/>
            <person name="Fields C.J."/>
        </authorList>
    </citation>
    <scope>NUCLEOTIDE SEQUENCE</scope>
    <source>
        <strain evidence="7">Niue_2</strain>
        <tissue evidence="7">Leaf</tissue>
    </source>
</reference>
<keyword evidence="3" id="KW-0862">Zinc</keyword>
<dbReference type="AlphaFoldDB" id="A0A843UD02"/>
<accession>A0A843UD02</accession>
<dbReference type="Proteomes" id="UP000652761">
    <property type="component" value="Unassembled WGS sequence"/>
</dbReference>
<name>A0A843UD02_COLES</name>
<feature type="coiled-coil region" evidence="5">
    <location>
        <begin position="78"/>
        <end position="105"/>
    </location>
</feature>
<feature type="domain" description="GRF-type" evidence="6">
    <location>
        <begin position="19"/>
        <end position="58"/>
    </location>
</feature>
<keyword evidence="1" id="KW-0479">Metal-binding</keyword>
<protein>
    <recommendedName>
        <fullName evidence="6">GRF-type domain-containing protein</fullName>
    </recommendedName>
</protein>
<keyword evidence="2 4" id="KW-0863">Zinc-finger</keyword>
<dbReference type="GO" id="GO:0008270">
    <property type="term" value="F:zinc ion binding"/>
    <property type="evidence" value="ECO:0007669"/>
    <property type="project" value="UniProtKB-KW"/>
</dbReference>
<evidence type="ECO:0000259" key="6">
    <source>
        <dbReference type="PROSITE" id="PS51999"/>
    </source>
</evidence>
<evidence type="ECO:0000313" key="7">
    <source>
        <dbReference type="EMBL" id="MQL78009.1"/>
    </source>
</evidence>
<evidence type="ECO:0000313" key="8">
    <source>
        <dbReference type="Proteomes" id="UP000652761"/>
    </source>
</evidence>
<evidence type="ECO:0000256" key="2">
    <source>
        <dbReference type="ARBA" id="ARBA00022771"/>
    </source>
</evidence>
<dbReference type="EMBL" id="NMUH01000377">
    <property type="protein sequence ID" value="MQL78009.1"/>
    <property type="molecule type" value="Genomic_DNA"/>
</dbReference>
<evidence type="ECO:0000256" key="5">
    <source>
        <dbReference type="SAM" id="Coils"/>
    </source>
</evidence>
<keyword evidence="5" id="KW-0175">Coiled coil</keyword>
<organism evidence="7 8">
    <name type="scientific">Colocasia esculenta</name>
    <name type="common">Wild taro</name>
    <name type="synonym">Arum esculentum</name>
    <dbReference type="NCBI Taxonomy" id="4460"/>
    <lineage>
        <taxon>Eukaryota</taxon>
        <taxon>Viridiplantae</taxon>
        <taxon>Streptophyta</taxon>
        <taxon>Embryophyta</taxon>
        <taxon>Tracheophyta</taxon>
        <taxon>Spermatophyta</taxon>
        <taxon>Magnoliopsida</taxon>
        <taxon>Liliopsida</taxon>
        <taxon>Araceae</taxon>
        <taxon>Aroideae</taxon>
        <taxon>Colocasieae</taxon>
        <taxon>Colocasia</taxon>
    </lineage>
</organism>
<dbReference type="PANTHER" id="PTHR33680">
    <property type="entry name" value="OS07G0190500 PROTEIN"/>
    <property type="match status" value="1"/>
</dbReference>
<evidence type="ECO:0000256" key="1">
    <source>
        <dbReference type="ARBA" id="ARBA00022723"/>
    </source>
</evidence>
<evidence type="ECO:0000256" key="4">
    <source>
        <dbReference type="PROSITE-ProRule" id="PRU01343"/>
    </source>
</evidence>
<dbReference type="PROSITE" id="PS51999">
    <property type="entry name" value="ZF_GRF"/>
    <property type="match status" value="1"/>
</dbReference>
<gene>
    <name evidence="7" type="ORF">Taro_010427</name>
</gene>
<dbReference type="InterPro" id="IPR010666">
    <property type="entry name" value="Znf_GRF"/>
</dbReference>